<keyword evidence="9" id="KW-1185">Reference proteome</keyword>
<dbReference type="RefSeq" id="WP_262310219.1">
    <property type="nucleotide sequence ID" value="NZ_CP106679.1"/>
</dbReference>
<feature type="transmembrane region" description="Helical" evidence="6">
    <location>
        <begin position="70"/>
        <end position="90"/>
    </location>
</feature>
<feature type="transmembrane region" description="Helical" evidence="6">
    <location>
        <begin position="150"/>
        <end position="171"/>
    </location>
</feature>
<feature type="transmembrane region" description="Helical" evidence="6">
    <location>
        <begin position="268"/>
        <end position="284"/>
    </location>
</feature>
<reference evidence="8" key="1">
    <citation type="submission" date="2022-09" db="EMBL/GenBank/DDBJ databases">
        <title>Comparative genomics and taxonomic characterization of three novel marine species of genus Reichenbachiella exhibiting antioxidant and polysaccharide degradation activities.</title>
        <authorList>
            <person name="Muhammad N."/>
            <person name="Lee Y.-J."/>
            <person name="Ko J."/>
            <person name="Kim S.-G."/>
        </authorList>
    </citation>
    <scope>NUCLEOTIDE SEQUENCE</scope>
    <source>
        <strain evidence="8">BKB1-1</strain>
    </source>
</reference>
<keyword evidence="5 6" id="KW-0472">Membrane</keyword>
<dbReference type="Pfam" id="PF00892">
    <property type="entry name" value="EamA"/>
    <property type="match status" value="2"/>
</dbReference>
<dbReference type="PANTHER" id="PTHR32322">
    <property type="entry name" value="INNER MEMBRANE TRANSPORTER"/>
    <property type="match status" value="1"/>
</dbReference>
<feature type="transmembrane region" description="Helical" evidence="6">
    <location>
        <begin position="36"/>
        <end position="58"/>
    </location>
</feature>
<dbReference type="SUPFAM" id="SSF103481">
    <property type="entry name" value="Multidrug resistance efflux transporter EmrE"/>
    <property type="match status" value="2"/>
</dbReference>
<organism evidence="8 9">
    <name type="scientific">Reichenbachiella agarivorans</name>
    <dbReference type="NCBI Taxonomy" id="2979464"/>
    <lineage>
        <taxon>Bacteria</taxon>
        <taxon>Pseudomonadati</taxon>
        <taxon>Bacteroidota</taxon>
        <taxon>Cytophagia</taxon>
        <taxon>Cytophagales</taxon>
        <taxon>Reichenbachiellaceae</taxon>
        <taxon>Reichenbachiella</taxon>
    </lineage>
</organism>
<feature type="domain" description="EamA" evidence="7">
    <location>
        <begin position="8"/>
        <end position="140"/>
    </location>
</feature>
<comment type="similarity">
    <text evidence="2">Belongs to the EamA transporter family.</text>
</comment>
<dbReference type="PANTHER" id="PTHR32322:SF2">
    <property type="entry name" value="EAMA DOMAIN-CONTAINING PROTEIN"/>
    <property type="match status" value="1"/>
</dbReference>
<evidence type="ECO:0000313" key="8">
    <source>
        <dbReference type="EMBL" id="UXP32784.1"/>
    </source>
</evidence>
<keyword evidence="4 6" id="KW-1133">Transmembrane helix</keyword>
<comment type="subcellular location">
    <subcellularLocation>
        <location evidence="1">Membrane</location>
        <topology evidence="1">Multi-pass membrane protein</topology>
    </subcellularLocation>
</comment>
<evidence type="ECO:0000256" key="3">
    <source>
        <dbReference type="ARBA" id="ARBA00022692"/>
    </source>
</evidence>
<proteinExistence type="inferred from homology"/>
<sequence>MRNWFSGGILQGLLFALLWSSASVAGKFGLYTVEPLVLFNIRFVLAGGLLLVIGYGFQRNQLPSLREFKQLIVFSAFNTALYLGLFVLALRHVAAGITTLLIALTPILISLITALWTKRRIKLVTYLSLLLGTLGVAIASYPLLNTSHVTGIGLVLLGLSMLAYSFGSVYYTTVKWELPRMVINGWQTLIAAVLILPLTLYMYEGGNEFGVSFWLSELWMIVFVSVFAVQLWLRLLKTDPVRASLWLYLCPIFGFVYATFLLSEPFSVFSVIGGVLVILALYLGQKK</sequence>
<dbReference type="InterPro" id="IPR050638">
    <property type="entry name" value="AA-Vitamin_Transporters"/>
</dbReference>
<feature type="transmembrane region" description="Helical" evidence="6">
    <location>
        <begin position="96"/>
        <end position="116"/>
    </location>
</feature>
<name>A0ABY6CQI2_9BACT</name>
<gene>
    <name evidence="8" type="ORF">N6H18_02255</name>
</gene>
<evidence type="ECO:0000256" key="1">
    <source>
        <dbReference type="ARBA" id="ARBA00004141"/>
    </source>
</evidence>
<feature type="domain" description="EamA" evidence="7">
    <location>
        <begin position="152"/>
        <end position="283"/>
    </location>
</feature>
<evidence type="ECO:0000256" key="6">
    <source>
        <dbReference type="SAM" id="Phobius"/>
    </source>
</evidence>
<accession>A0ABY6CQI2</accession>
<evidence type="ECO:0000256" key="4">
    <source>
        <dbReference type="ARBA" id="ARBA00022989"/>
    </source>
</evidence>
<feature type="transmembrane region" description="Helical" evidence="6">
    <location>
        <begin position="209"/>
        <end position="233"/>
    </location>
</feature>
<feature type="transmembrane region" description="Helical" evidence="6">
    <location>
        <begin position="123"/>
        <end position="144"/>
    </location>
</feature>
<dbReference type="EMBL" id="CP106679">
    <property type="protein sequence ID" value="UXP32784.1"/>
    <property type="molecule type" value="Genomic_DNA"/>
</dbReference>
<evidence type="ECO:0000256" key="5">
    <source>
        <dbReference type="ARBA" id="ARBA00023136"/>
    </source>
</evidence>
<feature type="transmembrane region" description="Helical" evidence="6">
    <location>
        <begin position="245"/>
        <end position="262"/>
    </location>
</feature>
<dbReference type="InterPro" id="IPR000620">
    <property type="entry name" value="EamA_dom"/>
</dbReference>
<evidence type="ECO:0000259" key="7">
    <source>
        <dbReference type="Pfam" id="PF00892"/>
    </source>
</evidence>
<feature type="transmembrane region" description="Helical" evidence="6">
    <location>
        <begin position="183"/>
        <end position="203"/>
    </location>
</feature>
<keyword evidence="3 6" id="KW-0812">Transmembrane</keyword>
<protein>
    <submittedName>
        <fullName evidence="8">DMT family transporter</fullName>
    </submittedName>
</protein>
<evidence type="ECO:0000313" key="9">
    <source>
        <dbReference type="Proteomes" id="UP001065174"/>
    </source>
</evidence>
<dbReference type="InterPro" id="IPR037185">
    <property type="entry name" value="EmrE-like"/>
</dbReference>
<evidence type="ECO:0000256" key="2">
    <source>
        <dbReference type="ARBA" id="ARBA00007362"/>
    </source>
</evidence>
<dbReference type="Proteomes" id="UP001065174">
    <property type="component" value="Chromosome"/>
</dbReference>